<dbReference type="EMBL" id="JAPFFM010000015">
    <property type="protein sequence ID" value="KAJ6709212.1"/>
    <property type="molecule type" value="Genomic_DNA"/>
</dbReference>
<evidence type="ECO:0000256" key="6">
    <source>
        <dbReference type="ARBA" id="ARBA00022989"/>
    </source>
</evidence>
<keyword evidence="3 9" id="KW-0813">Transport</keyword>
<comment type="caution">
    <text evidence="11">The sequence shown here is derived from an EMBL/GenBank/DDBJ whole genome shotgun (WGS) entry which is preliminary data.</text>
</comment>
<dbReference type="AlphaFoldDB" id="A0A9Q0QM20"/>
<dbReference type="Proteomes" id="UP001151752">
    <property type="component" value="Chromosome 2"/>
</dbReference>
<dbReference type="PROSITE" id="PS50920">
    <property type="entry name" value="SOLCAR"/>
    <property type="match status" value="1"/>
</dbReference>
<dbReference type="Pfam" id="PF00153">
    <property type="entry name" value="Mito_carr"/>
    <property type="match status" value="1"/>
</dbReference>
<dbReference type="SUPFAM" id="SSF103506">
    <property type="entry name" value="Mitochondrial carrier"/>
    <property type="match status" value="1"/>
</dbReference>
<sequence>MRVGFWGFIVVCLLLLRVLLHPHLCILANQFCQNFEKYPPVIIPPTAGAMGNIVSSEITVPKELIAQQMQAGAKGRSGEVWLKILEKDGILGLHQGILLLLLRNLPAGVLGYSSFEYGRCFE</sequence>
<evidence type="ECO:0000313" key="12">
    <source>
        <dbReference type="Proteomes" id="UP001151752"/>
    </source>
</evidence>
<keyword evidence="10" id="KW-0732">Signal</keyword>
<evidence type="ECO:0000256" key="7">
    <source>
        <dbReference type="ARBA" id="ARBA00023136"/>
    </source>
</evidence>
<dbReference type="InterPro" id="IPR023395">
    <property type="entry name" value="MCP_dom_sf"/>
</dbReference>
<comment type="similarity">
    <text evidence="2 9">Belongs to the mitochondrial carrier (TC 2.A.29) family.</text>
</comment>
<dbReference type="GO" id="GO:0016020">
    <property type="term" value="C:membrane"/>
    <property type="evidence" value="ECO:0007669"/>
    <property type="project" value="UniProtKB-SubCell"/>
</dbReference>
<dbReference type="InterPro" id="IPR018108">
    <property type="entry name" value="MCP_transmembrane"/>
</dbReference>
<evidence type="ECO:0000256" key="1">
    <source>
        <dbReference type="ARBA" id="ARBA00004141"/>
    </source>
</evidence>
<dbReference type="PANTHER" id="PTHR45667">
    <property type="entry name" value="S-ADENOSYLMETHIONINE MITOCHONDRIAL CARRIER PROTEIN"/>
    <property type="match status" value="1"/>
</dbReference>
<keyword evidence="6" id="KW-1133">Transmembrane helix</keyword>
<keyword evidence="5" id="KW-0677">Repeat</keyword>
<gene>
    <name evidence="11" type="ORF">OIU74_010335</name>
</gene>
<evidence type="ECO:0000256" key="5">
    <source>
        <dbReference type="ARBA" id="ARBA00022737"/>
    </source>
</evidence>
<feature type="repeat" description="Solcar" evidence="8">
    <location>
        <begin position="39"/>
        <end position="121"/>
    </location>
</feature>
<reference evidence="11" key="1">
    <citation type="submission" date="2022-11" db="EMBL/GenBank/DDBJ databases">
        <authorList>
            <person name="Hyden B.L."/>
            <person name="Feng K."/>
            <person name="Yates T."/>
            <person name="Jawdy S."/>
            <person name="Smart L.B."/>
            <person name="Muchero W."/>
        </authorList>
    </citation>
    <scope>NUCLEOTIDE SEQUENCE</scope>
    <source>
        <tissue evidence="11">Shoot tip</tissue>
    </source>
</reference>
<evidence type="ECO:0000256" key="3">
    <source>
        <dbReference type="ARBA" id="ARBA00022448"/>
    </source>
</evidence>
<keyword evidence="7 8" id="KW-0472">Membrane</keyword>
<evidence type="ECO:0000256" key="9">
    <source>
        <dbReference type="RuleBase" id="RU000488"/>
    </source>
</evidence>
<feature type="signal peptide" evidence="10">
    <location>
        <begin position="1"/>
        <end position="28"/>
    </location>
</feature>
<keyword evidence="4 8" id="KW-0812">Transmembrane</keyword>
<keyword evidence="12" id="KW-1185">Reference proteome</keyword>
<accession>A0A9Q0QM20</accession>
<organism evidence="11 12">
    <name type="scientific">Salix koriyanagi</name>
    <dbReference type="NCBI Taxonomy" id="2511006"/>
    <lineage>
        <taxon>Eukaryota</taxon>
        <taxon>Viridiplantae</taxon>
        <taxon>Streptophyta</taxon>
        <taxon>Embryophyta</taxon>
        <taxon>Tracheophyta</taxon>
        <taxon>Spermatophyta</taxon>
        <taxon>Magnoliopsida</taxon>
        <taxon>eudicotyledons</taxon>
        <taxon>Gunneridae</taxon>
        <taxon>Pentapetalae</taxon>
        <taxon>rosids</taxon>
        <taxon>fabids</taxon>
        <taxon>Malpighiales</taxon>
        <taxon>Salicaceae</taxon>
        <taxon>Saliceae</taxon>
        <taxon>Salix</taxon>
    </lineage>
</organism>
<evidence type="ECO:0000313" key="11">
    <source>
        <dbReference type="EMBL" id="KAJ6709212.1"/>
    </source>
</evidence>
<evidence type="ECO:0000256" key="4">
    <source>
        <dbReference type="ARBA" id="ARBA00022692"/>
    </source>
</evidence>
<name>A0A9Q0QM20_9ROSI</name>
<reference evidence="11" key="2">
    <citation type="journal article" date="2023" name="Int. J. Mol. Sci.">
        <title>De Novo Assembly and Annotation of 11 Diverse Shrub Willow (Salix) Genomes Reveals Novel Gene Organization in Sex-Linked Regions.</title>
        <authorList>
            <person name="Hyden B."/>
            <person name="Feng K."/>
            <person name="Yates T.B."/>
            <person name="Jawdy S."/>
            <person name="Cereghino C."/>
            <person name="Smart L.B."/>
            <person name="Muchero W."/>
        </authorList>
    </citation>
    <scope>NUCLEOTIDE SEQUENCE</scope>
    <source>
        <tissue evidence="11">Shoot tip</tissue>
    </source>
</reference>
<evidence type="ECO:0000256" key="2">
    <source>
        <dbReference type="ARBA" id="ARBA00006375"/>
    </source>
</evidence>
<dbReference type="Gene3D" id="1.50.40.10">
    <property type="entry name" value="Mitochondrial carrier domain"/>
    <property type="match status" value="1"/>
</dbReference>
<evidence type="ECO:0000256" key="10">
    <source>
        <dbReference type="SAM" id="SignalP"/>
    </source>
</evidence>
<evidence type="ECO:0000256" key="8">
    <source>
        <dbReference type="PROSITE-ProRule" id="PRU00282"/>
    </source>
</evidence>
<feature type="chain" id="PRO_5040268944" evidence="10">
    <location>
        <begin position="29"/>
        <end position="122"/>
    </location>
</feature>
<protein>
    <submittedName>
        <fullName evidence="11">S-ADENOSYLMETHIONINE MITOCHONDRIAL CARRIER PROTEIN</fullName>
    </submittedName>
</protein>
<comment type="subcellular location">
    <subcellularLocation>
        <location evidence="1">Membrane</location>
        <topology evidence="1">Multi-pass membrane protein</topology>
    </subcellularLocation>
</comment>
<proteinExistence type="inferred from homology"/>